<evidence type="ECO:0000313" key="3">
    <source>
        <dbReference type="EMBL" id="MBC3901631.1"/>
    </source>
</evidence>
<evidence type="ECO:0000259" key="2">
    <source>
        <dbReference type="PROSITE" id="PS51898"/>
    </source>
</evidence>
<feature type="domain" description="Tyr recombinase" evidence="2">
    <location>
        <begin position="67"/>
        <end position="246"/>
    </location>
</feature>
<dbReference type="Gene3D" id="1.10.443.10">
    <property type="entry name" value="Intergrase catalytic core"/>
    <property type="match status" value="1"/>
</dbReference>
<keyword evidence="1" id="KW-0233">DNA recombination</keyword>
<keyword evidence="4" id="KW-1185">Reference proteome</keyword>
<dbReference type="SUPFAM" id="SSF56349">
    <property type="entry name" value="DNA breaking-rejoining enzymes"/>
    <property type="match status" value="1"/>
</dbReference>
<dbReference type="EMBL" id="WJBE01000036">
    <property type="protein sequence ID" value="MBC3901631.1"/>
    <property type="molecule type" value="Genomic_DNA"/>
</dbReference>
<dbReference type="PROSITE" id="PS51898">
    <property type="entry name" value="TYR_RECOMBINASE"/>
    <property type="match status" value="1"/>
</dbReference>
<proteinExistence type="predicted"/>
<sequence>MKNLKHGDIQSYYNSLHKNGKSTSVIKKINKLVVPSIRHAAMTGEVIRDFSKLVVIPKDQNNEPKPLEIRPFTKEEQKIFEASIKNEPLSPLYLTALYSGIRQGELLALQWQDIDLKSKQIRVNKTYKVIKNIDTKKKRYRRATKNFCKHPGCFNPNSFGWLFKGIQTKNIRKNLKKVLGNCGIEDRRFHDLRHTYATRIFELGENAKTIQTILGHTDISVTLNTYTHVEESVSASAAERLNAIYNG</sequence>
<dbReference type="Proteomes" id="UP000622405">
    <property type="component" value="Unassembled WGS sequence"/>
</dbReference>
<dbReference type="Pfam" id="PF00589">
    <property type="entry name" value="Phage_integrase"/>
    <property type="match status" value="1"/>
</dbReference>
<evidence type="ECO:0000313" key="4">
    <source>
        <dbReference type="Proteomes" id="UP000622405"/>
    </source>
</evidence>
<dbReference type="RefSeq" id="WP_186895646.1">
    <property type="nucleotide sequence ID" value="NZ_WJBE01000036.1"/>
</dbReference>
<dbReference type="PANTHER" id="PTHR30349">
    <property type="entry name" value="PHAGE INTEGRASE-RELATED"/>
    <property type="match status" value="1"/>
</dbReference>
<dbReference type="PANTHER" id="PTHR30349:SF64">
    <property type="entry name" value="PROPHAGE INTEGRASE INTD-RELATED"/>
    <property type="match status" value="1"/>
</dbReference>
<name>A0ABR6Z297_9FIRM</name>
<dbReference type="InterPro" id="IPR011010">
    <property type="entry name" value="DNA_brk_join_enz"/>
</dbReference>
<protein>
    <submittedName>
        <fullName evidence="3">Tyrosine-type recombinase/integrase</fullName>
    </submittedName>
</protein>
<evidence type="ECO:0000256" key="1">
    <source>
        <dbReference type="ARBA" id="ARBA00023172"/>
    </source>
</evidence>
<dbReference type="CDD" id="cd01189">
    <property type="entry name" value="INT_ICEBs1_C_like"/>
    <property type="match status" value="1"/>
</dbReference>
<gene>
    <name evidence="3" type="ORF">GH811_18705</name>
</gene>
<organism evidence="3 4">
    <name type="scientific">Acetobacterium malicum</name>
    <dbReference type="NCBI Taxonomy" id="52692"/>
    <lineage>
        <taxon>Bacteria</taxon>
        <taxon>Bacillati</taxon>
        <taxon>Bacillota</taxon>
        <taxon>Clostridia</taxon>
        <taxon>Eubacteriales</taxon>
        <taxon>Eubacteriaceae</taxon>
        <taxon>Acetobacterium</taxon>
    </lineage>
</organism>
<comment type="caution">
    <text evidence="3">The sequence shown here is derived from an EMBL/GenBank/DDBJ whole genome shotgun (WGS) entry which is preliminary data.</text>
</comment>
<accession>A0ABR6Z297</accession>
<dbReference type="InterPro" id="IPR002104">
    <property type="entry name" value="Integrase_catalytic"/>
</dbReference>
<reference evidence="3 4" key="1">
    <citation type="journal article" date="2020" name="mSystems">
        <title>Defining Genomic and Predicted Metabolic Features of the Acetobacterium Genus.</title>
        <authorList>
            <person name="Ross D.E."/>
            <person name="Marshall C.W."/>
            <person name="Gulliver D."/>
            <person name="May H.D."/>
            <person name="Norman R.S."/>
        </authorList>
    </citation>
    <scope>NUCLEOTIDE SEQUENCE [LARGE SCALE GENOMIC DNA]</scope>
    <source>
        <strain evidence="3 4">DSM 4132</strain>
    </source>
</reference>
<dbReference type="InterPro" id="IPR013762">
    <property type="entry name" value="Integrase-like_cat_sf"/>
</dbReference>
<dbReference type="InterPro" id="IPR050090">
    <property type="entry name" value="Tyrosine_recombinase_XerCD"/>
</dbReference>